<keyword evidence="3" id="KW-1185">Reference proteome</keyword>
<sequence length="78" mass="8938">MPLVMPFRAENNEKLARSNGRKPKSDNGKRICALTSDAKILLYKPLHKTQTNKLKPCIIRQRDGDARFSKFNLNVILN</sequence>
<dbReference type="AlphaFoldDB" id="A0A9R1C9F6"/>
<evidence type="ECO:0000256" key="1">
    <source>
        <dbReference type="SAM" id="MobiDB-lite"/>
    </source>
</evidence>
<name>A0A9R1C9F6_9BACT</name>
<feature type="region of interest" description="Disordered" evidence="1">
    <location>
        <begin position="1"/>
        <end position="29"/>
    </location>
</feature>
<evidence type="ECO:0000313" key="3">
    <source>
        <dbReference type="Proteomes" id="UP000825483"/>
    </source>
</evidence>
<organism evidence="2 3">
    <name type="scientific">Prevotella lacticifex</name>
    <dbReference type="NCBI Taxonomy" id="2854755"/>
    <lineage>
        <taxon>Bacteria</taxon>
        <taxon>Pseudomonadati</taxon>
        <taxon>Bacteroidota</taxon>
        <taxon>Bacteroidia</taxon>
        <taxon>Bacteroidales</taxon>
        <taxon>Prevotellaceae</taxon>
        <taxon>Prevotella</taxon>
    </lineage>
</organism>
<gene>
    <name evidence="2" type="ORF">PRLR5076_13200</name>
</gene>
<evidence type="ECO:0000313" key="2">
    <source>
        <dbReference type="EMBL" id="GJG58469.1"/>
    </source>
</evidence>
<dbReference type="EMBL" id="BPUB01000001">
    <property type="protein sequence ID" value="GJG58469.1"/>
    <property type="molecule type" value="Genomic_DNA"/>
</dbReference>
<comment type="caution">
    <text evidence="2">The sequence shown here is derived from an EMBL/GenBank/DDBJ whole genome shotgun (WGS) entry which is preliminary data.</text>
</comment>
<accession>A0A9R1C9F6</accession>
<protein>
    <submittedName>
        <fullName evidence="2">Uncharacterized protein</fullName>
    </submittedName>
</protein>
<proteinExistence type="predicted"/>
<dbReference type="Proteomes" id="UP000825483">
    <property type="component" value="Unassembled WGS sequence"/>
</dbReference>
<reference evidence="2" key="1">
    <citation type="journal article" date="2022" name="Int. J. Syst. Evol. Microbiol.">
        <title>Prevotella lacticifex sp. nov., isolated from the rumen of cows.</title>
        <authorList>
            <person name="Shinkai T."/>
            <person name="Ikeyama N."/>
            <person name="Kumagai M."/>
            <person name="Ohmori H."/>
            <person name="Sakamoto M."/>
            <person name="Ohkuma M."/>
            <person name="Mitsumori M."/>
        </authorList>
    </citation>
    <scope>NUCLEOTIDE SEQUENCE</scope>
    <source>
        <strain evidence="2">R5076</strain>
    </source>
</reference>